<dbReference type="GO" id="GO:0005886">
    <property type="term" value="C:plasma membrane"/>
    <property type="evidence" value="ECO:0000318"/>
    <property type="project" value="GO_Central"/>
</dbReference>
<dbReference type="GO" id="GO:0022857">
    <property type="term" value="F:transmembrane transporter activity"/>
    <property type="evidence" value="ECO:0000318"/>
    <property type="project" value="GO_Central"/>
</dbReference>
<dbReference type="SUPFAM" id="SSF52540">
    <property type="entry name" value="P-loop containing nucleoside triphosphate hydrolases"/>
    <property type="match status" value="2"/>
</dbReference>
<evidence type="ECO:0000256" key="9">
    <source>
        <dbReference type="ARBA" id="ARBA00023136"/>
    </source>
</evidence>
<dbReference type="FunFam" id="3.40.50.300:FF:000127">
    <property type="entry name" value="Ribose import ATP-binding protein RbsA"/>
    <property type="match status" value="1"/>
</dbReference>
<dbReference type="PhylomeDB" id="Q7NMF8"/>
<dbReference type="InterPro" id="IPR027417">
    <property type="entry name" value="P-loop_NTPase"/>
</dbReference>
<feature type="domain" description="ABC transporter" evidence="10">
    <location>
        <begin position="4"/>
        <end position="239"/>
    </location>
</feature>
<evidence type="ECO:0000256" key="3">
    <source>
        <dbReference type="ARBA" id="ARBA00022475"/>
    </source>
</evidence>
<accession>Q7NMF8</accession>
<evidence type="ECO:0000256" key="2">
    <source>
        <dbReference type="ARBA" id="ARBA00022448"/>
    </source>
</evidence>
<keyword evidence="5" id="KW-0677">Repeat</keyword>
<reference evidence="11 12" key="2">
    <citation type="journal article" date="2003" name="DNA Res.">
        <title>Complete genome structure of Gloeobacter violaceus PCC 7421, a cyanobacterium that lacks thylakoids (supplement).</title>
        <authorList>
            <person name="Nakamura Y."/>
            <person name="Kaneko T."/>
            <person name="Sato S."/>
            <person name="Mimuro M."/>
            <person name="Miyashita H."/>
            <person name="Tsuchiya T."/>
            <person name="Sasamoto S."/>
            <person name="Watanabe A."/>
            <person name="Kawashima K."/>
            <person name="Kishida Y."/>
            <person name="Kiyokawa C."/>
            <person name="Kohara M."/>
            <person name="Matsumoto M."/>
            <person name="Matsuno A."/>
            <person name="Nakazaki N."/>
            <person name="Shimpo S."/>
            <person name="Takeuchi C."/>
            <person name="Yamada M."/>
            <person name="Tabata S."/>
        </authorList>
    </citation>
    <scope>NUCLEOTIDE SEQUENCE [LARGE SCALE GENOMIC DNA]</scope>
    <source>
        <strain evidence="12">ATCC 29082 / PCC 7421</strain>
    </source>
</reference>
<evidence type="ECO:0000256" key="1">
    <source>
        <dbReference type="ARBA" id="ARBA00004202"/>
    </source>
</evidence>
<keyword evidence="7" id="KW-0067">ATP-binding</keyword>
<dbReference type="PANTHER" id="PTHR43790">
    <property type="entry name" value="CARBOHYDRATE TRANSPORT ATP-BINDING PROTEIN MG119-RELATED"/>
    <property type="match status" value="1"/>
</dbReference>
<dbReference type="PROSITE" id="PS50893">
    <property type="entry name" value="ABC_TRANSPORTER_2"/>
    <property type="match status" value="2"/>
</dbReference>
<dbReference type="InterPro" id="IPR003439">
    <property type="entry name" value="ABC_transporter-like_ATP-bd"/>
</dbReference>
<dbReference type="InterPro" id="IPR050107">
    <property type="entry name" value="ABC_carbohydrate_import_ATPase"/>
</dbReference>
<keyword evidence="2" id="KW-0813">Transport</keyword>
<proteinExistence type="predicted"/>
<dbReference type="SMART" id="SM00382">
    <property type="entry name" value="AAA"/>
    <property type="match status" value="2"/>
</dbReference>
<dbReference type="InterPro" id="IPR003593">
    <property type="entry name" value="AAA+_ATPase"/>
</dbReference>
<organism evidence="11 12">
    <name type="scientific">Gloeobacter violaceus (strain ATCC 29082 / PCC 7421)</name>
    <dbReference type="NCBI Taxonomy" id="251221"/>
    <lineage>
        <taxon>Bacteria</taxon>
        <taxon>Bacillati</taxon>
        <taxon>Cyanobacteriota</taxon>
        <taxon>Cyanophyceae</taxon>
        <taxon>Gloeobacterales</taxon>
        <taxon>Gloeobacteraceae</taxon>
        <taxon>Gloeobacter</taxon>
    </lineage>
</organism>
<dbReference type="InParanoid" id="Q7NMF8"/>
<dbReference type="OrthoDB" id="9771863at2"/>
<keyword evidence="12" id="KW-1185">Reference proteome</keyword>
<evidence type="ECO:0000259" key="10">
    <source>
        <dbReference type="PROSITE" id="PS50893"/>
    </source>
</evidence>
<reference evidence="11 12" key="1">
    <citation type="journal article" date="2003" name="DNA Res.">
        <title>Complete genome structure of Gloeobacter violaceus PCC 7421, a cyanobacterium that lacks thylakoids.</title>
        <authorList>
            <person name="Nakamura Y."/>
            <person name="Kaneko T."/>
            <person name="Sato S."/>
            <person name="Mimuro M."/>
            <person name="Miyashita H."/>
            <person name="Tsuchiya T."/>
            <person name="Sasamoto S."/>
            <person name="Watanabe A."/>
            <person name="Kawashima K."/>
            <person name="Kishida Y."/>
            <person name="Kiyokawa C."/>
            <person name="Kohara M."/>
            <person name="Matsumoto M."/>
            <person name="Matsuno A."/>
            <person name="Nakazaki N."/>
            <person name="Shimpo S."/>
            <person name="Takeuchi C."/>
            <person name="Yamada M."/>
            <person name="Tabata S."/>
        </authorList>
    </citation>
    <scope>NUCLEOTIDE SEQUENCE [LARGE SCALE GENOMIC DNA]</scope>
    <source>
        <strain evidence="12">ATCC 29082 / PCC 7421</strain>
    </source>
</reference>
<dbReference type="EnsemblBacteria" id="BAC88749">
    <property type="protein sequence ID" value="BAC88749"/>
    <property type="gene ID" value="BAC88749"/>
</dbReference>
<evidence type="ECO:0000256" key="6">
    <source>
        <dbReference type="ARBA" id="ARBA00022741"/>
    </source>
</evidence>
<keyword evidence="4" id="KW-0762">Sugar transport</keyword>
<dbReference type="PROSITE" id="PS00211">
    <property type="entry name" value="ABC_TRANSPORTER_1"/>
    <property type="match status" value="1"/>
</dbReference>
<dbReference type="Gene3D" id="3.40.50.300">
    <property type="entry name" value="P-loop containing nucleotide triphosphate hydrolases"/>
    <property type="match status" value="2"/>
</dbReference>
<dbReference type="RefSeq" id="WP_011140810.1">
    <property type="nucleotide sequence ID" value="NC_005125.1"/>
</dbReference>
<feature type="domain" description="ABC transporter" evidence="10">
    <location>
        <begin position="250"/>
        <end position="492"/>
    </location>
</feature>
<dbReference type="CDD" id="cd03216">
    <property type="entry name" value="ABC_Carb_Monos_I"/>
    <property type="match status" value="1"/>
</dbReference>
<dbReference type="KEGG" id="gvi:glr0808"/>
<dbReference type="EMBL" id="BA000045">
    <property type="protein sequence ID" value="BAC88749.1"/>
    <property type="molecule type" value="Genomic_DNA"/>
</dbReference>
<evidence type="ECO:0000256" key="4">
    <source>
        <dbReference type="ARBA" id="ARBA00022597"/>
    </source>
</evidence>
<dbReference type="AlphaFoldDB" id="Q7NMF8"/>
<dbReference type="PANTHER" id="PTHR43790:SF3">
    <property type="entry name" value="D-ALLOSE IMPORT ATP-BINDING PROTEIN ALSA-RELATED"/>
    <property type="match status" value="1"/>
</dbReference>
<name>Q7NMF8_GLOVI</name>
<sequence>MPLLALEKITRRFGPVTVLDGVDFTVEAGEVHALVGENGAGKSTLMKILSGALAPDAGTVRWQGAAVRFDSPRAARAAGIAMIHQELALVPALSVAENICLGEAQSWWRPVDYRNFENSARAVLERLGQPIDPRTPVGRLNLPEQQMVETARALRQKARLLILDEPTASLSAQQSEQLFAVLRRIRTEGTAIIYISHRLEEIFALCDRVTILRNGRRVHCAAVGELSMAAVVRHMVGRTLEPTGTPAASQTGRPVLTVHNLCCGRLRNLHLELRAGEVVGLMGVAGAGRSRLVRTLFGAQRPEAGEIVLDGRPVVWRSPRDAIARGIGLLGEDRKRHSLLPERCVRENMALVSLLGRARWGVVEQYRERSACRALGGQLRLAPRTQEMAIRALSGGNQQKALLGRWLLAGCRVLLLDEPTRGVDVEAKAEIYGLIRALAAGGTAVLVVSSDLPELTLLAERLLVLQGGRIVGEQRPPYDPRALLAQALGVAAEDG</sequence>
<dbReference type="eggNOG" id="COG1129">
    <property type="taxonomic scope" value="Bacteria"/>
</dbReference>
<dbReference type="Pfam" id="PF00005">
    <property type="entry name" value="ABC_tran"/>
    <property type="match status" value="2"/>
</dbReference>
<evidence type="ECO:0000256" key="7">
    <source>
        <dbReference type="ARBA" id="ARBA00022840"/>
    </source>
</evidence>
<evidence type="ECO:0000256" key="8">
    <source>
        <dbReference type="ARBA" id="ARBA00022967"/>
    </source>
</evidence>
<keyword evidence="9" id="KW-0472">Membrane</keyword>
<protein>
    <submittedName>
        <fullName evidence="11">ABC transporter ATP binding protein</fullName>
    </submittedName>
</protein>
<keyword evidence="8" id="KW-1278">Translocase</keyword>
<gene>
    <name evidence="11" type="ordered locus">glr0808</name>
</gene>
<dbReference type="STRING" id="251221.gene:10758285"/>
<evidence type="ECO:0000313" key="11">
    <source>
        <dbReference type="EMBL" id="BAC88749.1"/>
    </source>
</evidence>
<keyword evidence="3" id="KW-1003">Cell membrane</keyword>
<dbReference type="CDD" id="cd03215">
    <property type="entry name" value="ABC_Carb_Monos_II"/>
    <property type="match status" value="1"/>
</dbReference>
<dbReference type="InterPro" id="IPR017871">
    <property type="entry name" value="ABC_transporter-like_CS"/>
</dbReference>
<evidence type="ECO:0000256" key="5">
    <source>
        <dbReference type="ARBA" id="ARBA00022737"/>
    </source>
</evidence>
<dbReference type="Proteomes" id="UP000000557">
    <property type="component" value="Chromosome"/>
</dbReference>
<comment type="subcellular location">
    <subcellularLocation>
        <location evidence="1">Cell membrane</location>
        <topology evidence="1">Peripheral membrane protein</topology>
    </subcellularLocation>
</comment>
<keyword evidence="6" id="KW-0547">Nucleotide-binding</keyword>
<dbReference type="GO" id="GO:0016887">
    <property type="term" value="F:ATP hydrolysis activity"/>
    <property type="evidence" value="ECO:0007669"/>
    <property type="project" value="InterPro"/>
</dbReference>
<dbReference type="GO" id="GO:0005524">
    <property type="term" value="F:ATP binding"/>
    <property type="evidence" value="ECO:0007669"/>
    <property type="project" value="UniProtKB-KW"/>
</dbReference>
<dbReference type="HOGENOM" id="CLU_000604_92_2_3"/>
<evidence type="ECO:0000313" key="12">
    <source>
        <dbReference type="Proteomes" id="UP000000557"/>
    </source>
</evidence>